<name>A0A238K631_9RHOB</name>
<gene>
    <name evidence="3" type="primary">ureB1</name>
    <name evidence="3" type="ORF">MAA8898_01446</name>
</gene>
<dbReference type="InterPro" id="IPR050069">
    <property type="entry name" value="Urease_subunit"/>
</dbReference>
<accession>A0A238K631</accession>
<dbReference type="InterPro" id="IPR002019">
    <property type="entry name" value="Urease_beta-like"/>
</dbReference>
<dbReference type="GO" id="GO:0035550">
    <property type="term" value="C:urease complex"/>
    <property type="evidence" value="ECO:0007669"/>
    <property type="project" value="InterPro"/>
</dbReference>
<dbReference type="EMBL" id="FXYF01000003">
    <property type="protein sequence ID" value="SMX38243.1"/>
    <property type="molecule type" value="Genomic_DNA"/>
</dbReference>
<reference evidence="3 4" key="1">
    <citation type="submission" date="2017-05" db="EMBL/GenBank/DDBJ databases">
        <authorList>
            <person name="Song R."/>
            <person name="Chenine A.L."/>
            <person name="Ruprecht R.M."/>
        </authorList>
    </citation>
    <scope>NUCLEOTIDE SEQUENCE [LARGE SCALE GENOMIC DNA]</scope>
    <source>
        <strain evidence="3 4">CECT 8898</strain>
    </source>
</reference>
<evidence type="ECO:0000313" key="3">
    <source>
        <dbReference type="EMBL" id="SMX38243.1"/>
    </source>
</evidence>
<protein>
    <submittedName>
        <fullName evidence="3">Urease subunit beta 1</fullName>
        <ecNumber evidence="3">3.5.1.5</ecNumber>
    </submittedName>
</protein>
<dbReference type="Gene3D" id="2.10.150.10">
    <property type="entry name" value="Urease, beta subunit"/>
    <property type="match status" value="1"/>
</dbReference>
<evidence type="ECO:0000256" key="2">
    <source>
        <dbReference type="ARBA" id="ARBA00047778"/>
    </source>
</evidence>
<dbReference type="InterPro" id="IPR036461">
    <property type="entry name" value="Urease_betasu_sf"/>
</dbReference>
<dbReference type="AlphaFoldDB" id="A0A238K631"/>
<dbReference type="Pfam" id="PF00699">
    <property type="entry name" value="Urease_beta"/>
    <property type="match status" value="1"/>
</dbReference>
<dbReference type="GO" id="GO:0043419">
    <property type="term" value="P:urea catabolic process"/>
    <property type="evidence" value="ECO:0007669"/>
    <property type="project" value="InterPro"/>
</dbReference>
<dbReference type="PANTHER" id="PTHR33569">
    <property type="entry name" value="UREASE"/>
    <property type="match status" value="1"/>
</dbReference>
<keyword evidence="1 3" id="KW-0378">Hydrolase</keyword>
<dbReference type="PANTHER" id="PTHR33569:SF1">
    <property type="entry name" value="UREASE"/>
    <property type="match status" value="1"/>
</dbReference>
<dbReference type="Proteomes" id="UP000207598">
    <property type="component" value="Unassembled WGS sequence"/>
</dbReference>
<dbReference type="SUPFAM" id="SSF51278">
    <property type="entry name" value="Urease, beta-subunit"/>
    <property type="match status" value="1"/>
</dbReference>
<organism evidence="3 4">
    <name type="scientific">Maliponia aquimaris</name>
    <dbReference type="NCBI Taxonomy" id="1673631"/>
    <lineage>
        <taxon>Bacteria</taxon>
        <taxon>Pseudomonadati</taxon>
        <taxon>Pseudomonadota</taxon>
        <taxon>Alphaproteobacteria</taxon>
        <taxon>Rhodobacterales</taxon>
        <taxon>Paracoccaceae</taxon>
        <taxon>Maliponia</taxon>
    </lineage>
</organism>
<keyword evidence="4" id="KW-1185">Reference proteome</keyword>
<dbReference type="OrthoDB" id="9797217at2"/>
<comment type="catalytic activity">
    <reaction evidence="2">
        <text>urea + 2 H2O + H(+) = hydrogencarbonate + 2 NH4(+)</text>
        <dbReference type="Rhea" id="RHEA:20557"/>
        <dbReference type="ChEBI" id="CHEBI:15377"/>
        <dbReference type="ChEBI" id="CHEBI:15378"/>
        <dbReference type="ChEBI" id="CHEBI:16199"/>
        <dbReference type="ChEBI" id="CHEBI:17544"/>
        <dbReference type="ChEBI" id="CHEBI:28938"/>
        <dbReference type="EC" id="3.5.1.5"/>
    </reaction>
</comment>
<dbReference type="EC" id="3.5.1.5" evidence="3"/>
<evidence type="ECO:0000256" key="1">
    <source>
        <dbReference type="ARBA" id="ARBA00022801"/>
    </source>
</evidence>
<sequence length="72" mass="7639">MQVGSPCHFAEATPVPDFDHAAARGWRLDIAAGTAGRFEPGQAREVCLVPVSCATRIYEFNQHVTGALDGAP</sequence>
<proteinExistence type="predicted"/>
<evidence type="ECO:0000313" key="4">
    <source>
        <dbReference type="Proteomes" id="UP000207598"/>
    </source>
</evidence>
<dbReference type="GO" id="GO:0009039">
    <property type="term" value="F:urease activity"/>
    <property type="evidence" value="ECO:0007669"/>
    <property type="project" value="UniProtKB-EC"/>
</dbReference>